<dbReference type="InterPro" id="IPR038109">
    <property type="entry name" value="DNA_bind_recomb_sf"/>
</dbReference>
<dbReference type="CDD" id="cd00338">
    <property type="entry name" value="Ser_Recombinase"/>
    <property type="match status" value="1"/>
</dbReference>
<reference evidence="4" key="1">
    <citation type="submission" date="2022-06" db="EMBL/GenBank/DDBJ databases">
        <title>Aquibacillus sp. a new bacterium isolated from soil saline samples.</title>
        <authorList>
            <person name="Galisteo C."/>
            <person name="De La Haba R."/>
            <person name="Sanchez-Porro C."/>
            <person name="Ventosa A."/>
        </authorList>
    </citation>
    <scope>NUCLEOTIDE SEQUENCE</scope>
    <source>
        <strain evidence="4">JCM 12387</strain>
    </source>
</reference>
<organism evidence="4 5">
    <name type="scientific">Aquibacillus koreensis</name>
    <dbReference type="NCBI Taxonomy" id="279446"/>
    <lineage>
        <taxon>Bacteria</taxon>
        <taxon>Bacillati</taxon>
        <taxon>Bacillota</taxon>
        <taxon>Bacilli</taxon>
        <taxon>Bacillales</taxon>
        <taxon>Bacillaceae</taxon>
        <taxon>Aquibacillus</taxon>
    </lineage>
</organism>
<dbReference type="Pfam" id="PF13408">
    <property type="entry name" value="Zn_ribbon_recom"/>
    <property type="match status" value="1"/>
</dbReference>
<dbReference type="InterPro" id="IPR006119">
    <property type="entry name" value="Resolv_N"/>
</dbReference>
<dbReference type="Gene3D" id="3.90.1750.20">
    <property type="entry name" value="Putative Large Serine Recombinase, Chain B, Domain 2"/>
    <property type="match status" value="1"/>
</dbReference>
<dbReference type="Pfam" id="PF07508">
    <property type="entry name" value="Recombinase"/>
    <property type="match status" value="1"/>
</dbReference>
<protein>
    <submittedName>
        <fullName evidence="4">Recombinase family protein</fullName>
    </submittedName>
</protein>
<dbReference type="PANTHER" id="PTHR30461">
    <property type="entry name" value="DNA-INVERTASE FROM LAMBDOID PROPHAGE"/>
    <property type="match status" value="1"/>
</dbReference>
<dbReference type="PANTHER" id="PTHR30461:SF23">
    <property type="entry name" value="DNA RECOMBINASE-RELATED"/>
    <property type="match status" value="1"/>
</dbReference>
<dbReference type="InterPro" id="IPR036162">
    <property type="entry name" value="Resolvase-like_N_sf"/>
</dbReference>
<dbReference type="InterPro" id="IPR050639">
    <property type="entry name" value="SSR_resolvase"/>
</dbReference>
<evidence type="ECO:0000259" key="2">
    <source>
        <dbReference type="PROSITE" id="PS51736"/>
    </source>
</evidence>
<keyword evidence="5" id="KW-1185">Reference proteome</keyword>
<evidence type="ECO:0000256" key="1">
    <source>
        <dbReference type="SAM" id="Coils"/>
    </source>
</evidence>
<name>A0A9X4AIG6_9BACI</name>
<dbReference type="RefSeq" id="WP_259869928.1">
    <property type="nucleotide sequence ID" value="NZ_JAMQJZ010000002.1"/>
</dbReference>
<feature type="coiled-coil region" evidence="1">
    <location>
        <begin position="393"/>
        <end position="457"/>
    </location>
</feature>
<accession>A0A9X4AIG6</accession>
<dbReference type="InterPro" id="IPR011109">
    <property type="entry name" value="DNA_bind_recombinase_dom"/>
</dbReference>
<keyword evidence="1" id="KW-0175">Coiled coil</keyword>
<dbReference type="SMART" id="SM00857">
    <property type="entry name" value="Resolvase"/>
    <property type="match status" value="1"/>
</dbReference>
<dbReference type="EMBL" id="JAMQJZ010000002">
    <property type="protein sequence ID" value="MDC3419365.1"/>
    <property type="molecule type" value="Genomic_DNA"/>
</dbReference>
<evidence type="ECO:0000259" key="3">
    <source>
        <dbReference type="PROSITE" id="PS51737"/>
    </source>
</evidence>
<dbReference type="GO" id="GO:0003677">
    <property type="term" value="F:DNA binding"/>
    <property type="evidence" value="ECO:0007669"/>
    <property type="project" value="InterPro"/>
</dbReference>
<feature type="domain" description="Recombinase" evidence="3">
    <location>
        <begin position="172"/>
        <end position="293"/>
    </location>
</feature>
<dbReference type="GO" id="GO:0000150">
    <property type="term" value="F:DNA strand exchange activity"/>
    <property type="evidence" value="ECO:0007669"/>
    <property type="project" value="InterPro"/>
</dbReference>
<dbReference type="PROSITE" id="PS51737">
    <property type="entry name" value="RECOMBINASE_DNA_BIND"/>
    <property type="match status" value="1"/>
</dbReference>
<dbReference type="AlphaFoldDB" id="A0A9X4AIG6"/>
<dbReference type="PROSITE" id="PS51736">
    <property type="entry name" value="RECOMBINASES_3"/>
    <property type="match status" value="1"/>
</dbReference>
<evidence type="ECO:0000313" key="4">
    <source>
        <dbReference type="EMBL" id="MDC3419365.1"/>
    </source>
</evidence>
<feature type="coiled-coil region" evidence="1">
    <location>
        <begin position="533"/>
        <end position="568"/>
    </location>
</feature>
<sequence>MNNKKKALAYIRVSRLGREKSKSENARFRDKESPQTQMEHIKRYCEQKGYEIINVFEDLDYSGGTDDRPDFQKMFHEIRTNKDVDAVIVYSLSRFARDVLDLNKYLVVLEEHKVDFVSCTEEFLRTDTMYGKFLINIIGAVAQLQREQIAENVRDNMRNKALRGQFLGGIPPFGYVLNEDNQKFVIKEEEAEVVKLIFDRYINGDGIIKIRNYLNKNAFLGRDDYSVGTLQSILKNVHYTGDYVYSKRKNISRTKKKKTDEEEWIIVENNHPPIISKQQYLSVQKLMKKRNRSNPENLDKRVSGNQFLSGILQCSSCGHKYYHGPKRNGSGNKFDYYVCGGYKTKGKPYCTNKRGLRIDWVDQLIHDSITEVLNKDTFLNMYKQTFSDMIKEIEAGLSESAEITKEIDRLKDEQSRYLKLIVRTDNDQLINQYEGEIQFRNEEIENLEGKLKDNSKNEKTKEMLIELKKLIEEMFFEGENFKEFVVLGINQVGPITRNFVRVVEIQDEEEFNRTKLDITFAFRKEELKLLLNIKSAFKLYNRMKANKNELTENEAKGIQEIIDKALNEYNNCVYNVEFGPPVSYKL</sequence>
<comment type="caution">
    <text evidence="4">The sequence shown here is derived from an EMBL/GenBank/DDBJ whole genome shotgun (WGS) entry which is preliminary data.</text>
</comment>
<dbReference type="SUPFAM" id="SSF53041">
    <property type="entry name" value="Resolvase-like"/>
    <property type="match status" value="1"/>
</dbReference>
<feature type="domain" description="Resolvase/invertase-type recombinase catalytic" evidence="2">
    <location>
        <begin position="6"/>
        <end position="164"/>
    </location>
</feature>
<evidence type="ECO:0000313" key="5">
    <source>
        <dbReference type="Proteomes" id="UP001145072"/>
    </source>
</evidence>
<proteinExistence type="predicted"/>
<dbReference type="Proteomes" id="UP001145072">
    <property type="component" value="Unassembled WGS sequence"/>
</dbReference>
<dbReference type="Gene3D" id="3.40.50.1390">
    <property type="entry name" value="Resolvase, N-terminal catalytic domain"/>
    <property type="match status" value="1"/>
</dbReference>
<dbReference type="InterPro" id="IPR025827">
    <property type="entry name" value="Zn_ribbon_recom_dom"/>
</dbReference>
<gene>
    <name evidence="4" type="ORF">NC661_03190</name>
</gene>
<dbReference type="Pfam" id="PF00239">
    <property type="entry name" value="Resolvase"/>
    <property type="match status" value="1"/>
</dbReference>